<comment type="caution">
    <text evidence="1">The sequence shown here is derived from an EMBL/GenBank/DDBJ whole genome shotgun (WGS) entry which is preliminary data.</text>
</comment>
<accession>A6NTQ7</accession>
<dbReference type="Proteomes" id="UP000003639">
    <property type="component" value="Unassembled WGS sequence"/>
</dbReference>
<organism evidence="1 2">
    <name type="scientific">Pseudoflavonifractor capillosus ATCC 29799</name>
    <dbReference type="NCBI Taxonomy" id="411467"/>
    <lineage>
        <taxon>Bacteria</taxon>
        <taxon>Bacillati</taxon>
        <taxon>Bacillota</taxon>
        <taxon>Clostridia</taxon>
        <taxon>Eubacteriales</taxon>
        <taxon>Oscillospiraceae</taxon>
        <taxon>Pseudoflavonifractor</taxon>
    </lineage>
</organism>
<proteinExistence type="predicted"/>
<name>A6NTQ7_9FIRM</name>
<reference evidence="1 2" key="2">
    <citation type="submission" date="2007-06" db="EMBL/GenBank/DDBJ databases">
        <title>Draft genome sequence of Pseudoflavonifractor capillosus ATCC 29799.</title>
        <authorList>
            <person name="Sudarsanam P."/>
            <person name="Ley R."/>
            <person name="Guruge J."/>
            <person name="Turnbaugh P.J."/>
            <person name="Mahowald M."/>
            <person name="Liep D."/>
            <person name="Gordon J."/>
        </authorList>
    </citation>
    <scope>NUCLEOTIDE SEQUENCE [LARGE SCALE GENOMIC DNA]</scope>
    <source>
        <strain evidence="1 2">ATCC 29799</strain>
    </source>
</reference>
<dbReference type="EMBL" id="AAXG02000010">
    <property type="protein sequence ID" value="EDN00820.1"/>
    <property type="molecule type" value="Genomic_DNA"/>
</dbReference>
<reference evidence="1 2" key="1">
    <citation type="submission" date="2007-04" db="EMBL/GenBank/DDBJ databases">
        <authorList>
            <person name="Fulton L."/>
            <person name="Clifton S."/>
            <person name="Fulton B."/>
            <person name="Xu J."/>
            <person name="Minx P."/>
            <person name="Pepin K.H."/>
            <person name="Johnson M."/>
            <person name="Thiruvilangam P."/>
            <person name="Bhonagiri V."/>
            <person name="Nash W.E."/>
            <person name="Mardis E.R."/>
            <person name="Wilson R.K."/>
        </authorList>
    </citation>
    <scope>NUCLEOTIDE SEQUENCE [LARGE SCALE GENOMIC DNA]</scope>
    <source>
        <strain evidence="1 2">ATCC 29799</strain>
    </source>
</reference>
<sequence length="67" mass="7466">MGKIGQIAKPSVTNKKRILCREIADSGTGCAFLTAWQCAAGWQKTTLSPDSYRWTSPVFMPYNRVVK</sequence>
<keyword evidence="2" id="KW-1185">Reference proteome</keyword>
<evidence type="ECO:0000313" key="2">
    <source>
        <dbReference type="Proteomes" id="UP000003639"/>
    </source>
</evidence>
<gene>
    <name evidence="1" type="ORF">BACCAP_01586</name>
</gene>
<evidence type="ECO:0000313" key="1">
    <source>
        <dbReference type="EMBL" id="EDN00820.1"/>
    </source>
</evidence>
<dbReference type="AlphaFoldDB" id="A6NTQ7"/>
<dbReference type="STRING" id="411467.BACCAP_01586"/>
<protein>
    <submittedName>
        <fullName evidence="1">Uncharacterized protein</fullName>
    </submittedName>
</protein>